<dbReference type="SUPFAM" id="SSF51735">
    <property type="entry name" value="NAD(P)-binding Rossmann-fold domains"/>
    <property type="match status" value="1"/>
</dbReference>
<dbReference type="OrthoDB" id="4449798at2"/>
<dbReference type="Pfam" id="PF00106">
    <property type="entry name" value="adh_short"/>
    <property type="match status" value="1"/>
</dbReference>
<evidence type="ECO:0000313" key="5">
    <source>
        <dbReference type="Proteomes" id="UP000255355"/>
    </source>
</evidence>
<keyword evidence="5" id="KW-1185">Reference proteome</keyword>
<dbReference type="EMBL" id="QQAZ01000011">
    <property type="protein sequence ID" value="RDI46436.1"/>
    <property type="molecule type" value="Genomic_DNA"/>
</dbReference>
<evidence type="ECO:0000313" key="4">
    <source>
        <dbReference type="EMBL" id="RDI46436.1"/>
    </source>
</evidence>
<dbReference type="GO" id="GO:0016491">
    <property type="term" value="F:oxidoreductase activity"/>
    <property type="evidence" value="ECO:0007669"/>
    <property type="project" value="UniProtKB-KW"/>
</dbReference>
<dbReference type="PANTHER" id="PTHR24320:SF148">
    <property type="entry name" value="NAD(P)-BINDING ROSSMANN-FOLD SUPERFAMILY PROTEIN"/>
    <property type="match status" value="1"/>
</dbReference>
<dbReference type="Gene3D" id="3.40.50.720">
    <property type="entry name" value="NAD(P)-binding Rossmann-like Domain"/>
    <property type="match status" value="1"/>
</dbReference>
<reference evidence="4 5" key="1">
    <citation type="submission" date="2018-07" db="EMBL/GenBank/DDBJ databases">
        <title>Genomic Encyclopedia of Type Strains, Phase IV (KMG-IV): sequencing the most valuable type-strain genomes for metagenomic binning, comparative biology and taxonomic classification.</title>
        <authorList>
            <person name="Goeker M."/>
        </authorList>
    </citation>
    <scope>NUCLEOTIDE SEQUENCE [LARGE SCALE GENOMIC DNA]</scope>
    <source>
        <strain evidence="4 5">DSM 44952</strain>
    </source>
</reference>
<protein>
    <submittedName>
        <fullName evidence="4">NAD(P)-dependent dehydrogenase (Short-subunit alcohol dehydrogenase family)</fullName>
    </submittedName>
</protein>
<evidence type="ECO:0000256" key="1">
    <source>
        <dbReference type="ARBA" id="ARBA00006484"/>
    </source>
</evidence>
<dbReference type="RefSeq" id="WP_068019718.1">
    <property type="nucleotide sequence ID" value="NZ_QQAZ01000011.1"/>
</dbReference>
<dbReference type="STRING" id="1210089.GCA_001613165_02983"/>
<dbReference type="PRINTS" id="PR00081">
    <property type="entry name" value="GDHRDH"/>
</dbReference>
<comment type="similarity">
    <text evidence="1 3">Belongs to the short-chain dehydrogenases/reductases (SDR) family.</text>
</comment>
<accession>A0A370GT52</accession>
<comment type="caution">
    <text evidence="4">The sequence shown here is derived from an EMBL/GenBank/DDBJ whole genome shotgun (WGS) entry which is preliminary data.</text>
</comment>
<evidence type="ECO:0000256" key="2">
    <source>
        <dbReference type="ARBA" id="ARBA00023002"/>
    </source>
</evidence>
<dbReference type="InterPro" id="IPR036291">
    <property type="entry name" value="NAD(P)-bd_dom_sf"/>
</dbReference>
<dbReference type="AlphaFoldDB" id="A0A370GT52"/>
<dbReference type="Proteomes" id="UP000255355">
    <property type="component" value="Unassembled WGS sequence"/>
</dbReference>
<dbReference type="PRINTS" id="PR00080">
    <property type="entry name" value="SDRFAMILY"/>
</dbReference>
<dbReference type="InterPro" id="IPR002347">
    <property type="entry name" value="SDR_fam"/>
</dbReference>
<organism evidence="4 5">
    <name type="scientific">Nocardia mexicana</name>
    <dbReference type="NCBI Taxonomy" id="279262"/>
    <lineage>
        <taxon>Bacteria</taxon>
        <taxon>Bacillati</taxon>
        <taxon>Actinomycetota</taxon>
        <taxon>Actinomycetes</taxon>
        <taxon>Mycobacteriales</taxon>
        <taxon>Nocardiaceae</taxon>
        <taxon>Nocardia</taxon>
    </lineage>
</organism>
<gene>
    <name evidence="4" type="ORF">DFR68_111195</name>
</gene>
<sequence length="301" mass="32959">MAWTSDLIPDQHGRTFVITGANGGLGTELTRALAARGATVVMACRDTTAAQRIADRLGGDISVAPLDLADLSSVRRFARHCGDIDVLINNAGLMNVPFARTADGFERHLAVNHLGHFALTGLLLDRLRDRVVSVSSIAHGWTRSLRTDDPGFEHRRFVRPLAYAESKLATLMFGRELQHRFRESSAPLKSFTAHPGIAPTKLVARTETPLDLVAEPFIRLIGQSRSAAAQSILFAAAATDADPEIYWGPTRMFNTRGPVGPSPSSRLSRDRAHGLRLWGMSERATGVRYRTSTREAVREDQ</sequence>
<dbReference type="PANTHER" id="PTHR24320">
    <property type="entry name" value="RETINOL DEHYDROGENASE"/>
    <property type="match status" value="1"/>
</dbReference>
<proteinExistence type="inferred from homology"/>
<evidence type="ECO:0000256" key="3">
    <source>
        <dbReference type="RuleBase" id="RU000363"/>
    </source>
</evidence>
<keyword evidence="2" id="KW-0560">Oxidoreductase</keyword>
<name>A0A370GT52_9NOCA</name>